<dbReference type="Proteomes" id="UP000243499">
    <property type="component" value="Chromosome 8"/>
</dbReference>
<accession>A0A2T8I9N0</accession>
<protein>
    <submittedName>
        <fullName evidence="1">Uncharacterized protein</fullName>
    </submittedName>
</protein>
<evidence type="ECO:0000313" key="1">
    <source>
        <dbReference type="EMBL" id="PVH34361.1"/>
    </source>
</evidence>
<gene>
    <name evidence="1" type="ORF">PAHAL_8G205900</name>
</gene>
<name>A0A2T8I9N0_9POAL</name>
<reference evidence="1" key="1">
    <citation type="submission" date="2018-04" db="EMBL/GenBank/DDBJ databases">
        <title>WGS assembly of Panicum hallii.</title>
        <authorList>
            <person name="Lovell J."/>
            <person name="Jenkins J."/>
            <person name="Lowry D."/>
            <person name="Mamidi S."/>
            <person name="Sreedasyam A."/>
            <person name="Weng X."/>
            <person name="Barry K."/>
            <person name="Bonette J."/>
            <person name="Campitelli B."/>
            <person name="Daum C."/>
            <person name="Gordon S."/>
            <person name="Gould B."/>
            <person name="Lipzen A."/>
            <person name="Macqueen A."/>
            <person name="Palacio-Mejia J."/>
            <person name="Plott C."/>
            <person name="Shakirov E."/>
            <person name="Shu S."/>
            <person name="Yoshinaga Y."/>
            <person name="Zane M."/>
            <person name="Rokhsar D."/>
            <person name="Grimwood J."/>
            <person name="Schmutz J."/>
            <person name="Juenger T."/>
        </authorList>
    </citation>
    <scope>NUCLEOTIDE SEQUENCE [LARGE SCALE GENOMIC DNA]</scope>
    <source>
        <strain evidence="1">FIL2</strain>
    </source>
</reference>
<dbReference type="Gramene" id="PVH34361">
    <property type="protein sequence ID" value="PVH34361"/>
    <property type="gene ID" value="PAHAL_8G205900"/>
</dbReference>
<proteinExistence type="predicted"/>
<dbReference type="EMBL" id="CM008053">
    <property type="protein sequence ID" value="PVH34361.1"/>
    <property type="molecule type" value="Genomic_DNA"/>
</dbReference>
<organism evidence="1">
    <name type="scientific">Panicum hallii</name>
    <dbReference type="NCBI Taxonomy" id="206008"/>
    <lineage>
        <taxon>Eukaryota</taxon>
        <taxon>Viridiplantae</taxon>
        <taxon>Streptophyta</taxon>
        <taxon>Embryophyta</taxon>
        <taxon>Tracheophyta</taxon>
        <taxon>Spermatophyta</taxon>
        <taxon>Magnoliopsida</taxon>
        <taxon>Liliopsida</taxon>
        <taxon>Poales</taxon>
        <taxon>Poaceae</taxon>
        <taxon>PACMAD clade</taxon>
        <taxon>Panicoideae</taxon>
        <taxon>Panicodae</taxon>
        <taxon>Paniceae</taxon>
        <taxon>Panicinae</taxon>
        <taxon>Panicum</taxon>
        <taxon>Panicum sect. Panicum</taxon>
    </lineage>
</organism>
<sequence length="173" mass="19340">MLEKWPSTHHIYEKLNCICSVVQVLLQLSPPLGMTESSVGSSAVVRPGVLTRWSSPLSTLSLAYGDQRKPSCIIAIASPTVLTLPRSLHSHSSVFTSRYFLLLFRSISRPTLCSPLFASRRQPAYGQPDAIGVAVDYIVLLHFRPIIFTWNPHVEIVLSTGHFFHIRVQSLSW</sequence>
<dbReference type="AlphaFoldDB" id="A0A2T8I9N0"/>